<evidence type="ECO:0000313" key="2">
    <source>
        <dbReference type="Proteomes" id="UP000218811"/>
    </source>
</evidence>
<dbReference type="AlphaFoldDB" id="A0A2H3JIW6"/>
<dbReference type="EMBL" id="KB468113">
    <property type="protein sequence ID" value="PCH41801.1"/>
    <property type="molecule type" value="Genomic_DNA"/>
</dbReference>
<reference evidence="1 2" key="1">
    <citation type="journal article" date="2012" name="Science">
        <title>The Paleozoic origin of enzymatic lignin decomposition reconstructed from 31 fungal genomes.</title>
        <authorList>
            <person name="Floudas D."/>
            <person name="Binder M."/>
            <person name="Riley R."/>
            <person name="Barry K."/>
            <person name="Blanchette R.A."/>
            <person name="Henrissat B."/>
            <person name="Martinez A.T."/>
            <person name="Otillar R."/>
            <person name="Spatafora J.W."/>
            <person name="Yadav J.S."/>
            <person name="Aerts A."/>
            <person name="Benoit I."/>
            <person name="Boyd A."/>
            <person name="Carlson A."/>
            <person name="Copeland A."/>
            <person name="Coutinho P.M."/>
            <person name="de Vries R.P."/>
            <person name="Ferreira P."/>
            <person name="Findley K."/>
            <person name="Foster B."/>
            <person name="Gaskell J."/>
            <person name="Glotzer D."/>
            <person name="Gorecki P."/>
            <person name="Heitman J."/>
            <person name="Hesse C."/>
            <person name="Hori C."/>
            <person name="Igarashi K."/>
            <person name="Jurgens J.A."/>
            <person name="Kallen N."/>
            <person name="Kersten P."/>
            <person name="Kohler A."/>
            <person name="Kuees U."/>
            <person name="Kumar T.K.A."/>
            <person name="Kuo A."/>
            <person name="LaButti K."/>
            <person name="Larrondo L.F."/>
            <person name="Lindquist E."/>
            <person name="Ling A."/>
            <person name="Lombard V."/>
            <person name="Lucas S."/>
            <person name="Lundell T."/>
            <person name="Martin R."/>
            <person name="McLaughlin D.J."/>
            <person name="Morgenstern I."/>
            <person name="Morin E."/>
            <person name="Murat C."/>
            <person name="Nagy L.G."/>
            <person name="Nolan M."/>
            <person name="Ohm R.A."/>
            <person name="Patyshakuliyeva A."/>
            <person name="Rokas A."/>
            <person name="Ruiz-Duenas F.J."/>
            <person name="Sabat G."/>
            <person name="Salamov A."/>
            <person name="Samejima M."/>
            <person name="Schmutz J."/>
            <person name="Slot J.C."/>
            <person name="St John F."/>
            <person name="Stenlid J."/>
            <person name="Sun H."/>
            <person name="Sun S."/>
            <person name="Syed K."/>
            <person name="Tsang A."/>
            <person name="Wiebenga A."/>
            <person name="Young D."/>
            <person name="Pisabarro A."/>
            <person name="Eastwood D.C."/>
            <person name="Martin F."/>
            <person name="Cullen D."/>
            <person name="Grigoriev I.V."/>
            <person name="Hibbett D.S."/>
        </authorList>
    </citation>
    <scope>NUCLEOTIDE SEQUENCE [LARGE SCALE GENOMIC DNA]</scope>
    <source>
        <strain evidence="1 2">MD-104</strain>
    </source>
</reference>
<organism evidence="1 2">
    <name type="scientific">Wolfiporia cocos (strain MD-104)</name>
    <name type="common">Brown rot fungus</name>
    <dbReference type="NCBI Taxonomy" id="742152"/>
    <lineage>
        <taxon>Eukaryota</taxon>
        <taxon>Fungi</taxon>
        <taxon>Dikarya</taxon>
        <taxon>Basidiomycota</taxon>
        <taxon>Agaricomycotina</taxon>
        <taxon>Agaricomycetes</taxon>
        <taxon>Polyporales</taxon>
        <taxon>Phaeolaceae</taxon>
        <taxon>Wolfiporia</taxon>
    </lineage>
</organism>
<gene>
    <name evidence="1" type="ORF">WOLCODRAFT_17343</name>
</gene>
<evidence type="ECO:0000313" key="1">
    <source>
        <dbReference type="EMBL" id="PCH41801.1"/>
    </source>
</evidence>
<dbReference type="Proteomes" id="UP000218811">
    <property type="component" value="Unassembled WGS sequence"/>
</dbReference>
<name>A0A2H3JIW6_WOLCO</name>
<proteinExistence type="predicted"/>
<accession>A0A2H3JIW6</accession>
<dbReference type="STRING" id="742152.A0A2H3JIW6"/>
<dbReference type="OMA" id="TIAHTTI"/>
<keyword evidence="2" id="KW-1185">Reference proteome</keyword>
<sequence>MRAARTYERQLSTLGSYGIPLWSPGELSVGDVGYIAEDGALFPFSNVLRPEHDPMTNDGVPEGFTPFALNDDTERTQKDYITEHTILSRSVEQSSGISLAPGSRIEYTDSPGARLEIGHHADRTYIPASTSLRDFILQNVSNWFRFITDPQRDVGISLSEIVFVRGVIKTAQTEDTYMTPERKNGPFTTAMDSSSPGGDLTQCIFINCYKLKARPGGMFDPEKGEDDDSTTADIGQENSIEIERDSEFIGKPYNPVDLLLDYILAKACYGTFKSDADVAIAHDEEINQLCKLHSCAITDSNIQDFPRKYQPEVTVCGGVGALTLLVPNPIAQ</sequence>
<protein>
    <submittedName>
        <fullName evidence="1">Uncharacterized protein</fullName>
    </submittedName>
</protein>